<gene>
    <name evidence="6" type="ORF">ACH5RR_005586</name>
</gene>
<dbReference type="Pfam" id="PF07707">
    <property type="entry name" value="BACK"/>
    <property type="match status" value="1"/>
</dbReference>
<dbReference type="Gene3D" id="1.25.40.420">
    <property type="match status" value="1"/>
</dbReference>
<name>A0ABD3ALL0_9GENT</name>
<evidence type="ECO:0000313" key="6">
    <source>
        <dbReference type="EMBL" id="KAL3532065.1"/>
    </source>
</evidence>
<dbReference type="Proteomes" id="UP001630127">
    <property type="component" value="Unassembled WGS sequence"/>
</dbReference>
<dbReference type="PROSITE" id="PS50097">
    <property type="entry name" value="BTB"/>
    <property type="match status" value="1"/>
</dbReference>
<dbReference type="EMBL" id="JBJUIK010000003">
    <property type="protein sequence ID" value="KAL3532065.1"/>
    <property type="molecule type" value="Genomic_DNA"/>
</dbReference>
<protein>
    <recommendedName>
        <fullName evidence="5">BTB domain-containing protein</fullName>
    </recommendedName>
</protein>
<dbReference type="SUPFAM" id="SSF54695">
    <property type="entry name" value="POZ domain"/>
    <property type="match status" value="1"/>
</dbReference>
<dbReference type="InterPro" id="IPR011705">
    <property type="entry name" value="BACK"/>
</dbReference>
<dbReference type="Pfam" id="PF00651">
    <property type="entry name" value="BTB"/>
    <property type="match status" value="1"/>
</dbReference>
<evidence type="ECO:0000256" key="1">
    <source>
        <dbReference type="ARBA" id="ARBA00002668"/>
    </source>
</evidence>
<keyword evidence="4" id="KW-0677">Repeat</keyword>
<evidence type="ECO:0000259" key="5">
    <source>
        <dbReference type="PROSITE" id="PS50097"/>
    </source>
</evidence>
<keyword evidence="7" id="KW-1185">Reference proteome</keyword>
<organism evidence="6 7">
    <name type="scientific">Cinchona calisaya</name>
    <dbReference type="NCBI Taxonomy" id="153742"/>
    <lineage>
        <taxon>Eukaryota</taxon>
        <taxon>Viridiplantae</taxon>
        <taxon>Streptophyta</taxon>
        <taxon>Embryophyta</taxon>
        <taxon>Tracheophyta</taxon>
        <taxon>Spermatophyta</taxon>
        <taxon>Magnoliopsida</taxon>
        <taxon>eudicotyledons</taxon>
        <taxon>Gunneridae</taxon>
        <taxon>Pentapetalae</taxon>
        <taxon>asterids</taxon>
        <taxon>lamiids</taxon>
        <taxon>Gentianales</taxon>
        <taxon>Rubiaceae</taxon>
        <taxon>Cinchonoideae</taxon>
        <taxon>Cinchoneae</taxon>
        <taxon>Cinchona</taxon>
    </lineage>
</organism>
<dbReference type="CDD" id="cd18186">
    <property type="entry name" value="BTB_POZ_ZBTB_KLHL-like"/>
    <property type="match status" value="1"/>
</dbReference>
<dbReference type="AlphaFoldDB" id="A0ABD3ALL0"/>
<sequence length="278" mass="31532">MAANRDVDVDGEFVTIKCIDSYPVEAEGDDVEDDQAPAIVISTAEINTWDLTSILTHRIVEIRAHRNRIIEMSSYFRGLLCGSFSECSLDSVSIHWNLQSFLSVLRFIFRCSVDVTSDNFILLYEAALFFGVEMLLSHCWLWLDEVTSSKGSLPPQLRLDVLIHIWKYGLEHANDLIPQLCTSYLARNFKWAMSFNSFPDIPYHLLNASIQHPQLTIDSEKSLCDAILLWLGANIQQFGYLNTTVDGCTDMLEQVRCNLLPLWFLAGLLMKALMLSLG</sequence>
<evidence type="ECO:0000256" key="4">
    <source>
        <dbReference type="ARBA" id="ARBA00022737"/>
    </source>
</evidence>
<evidence type="ECO:0000256" key="2">
    <source>
        <dbReference type="ARBA" id="ARBA00004906"/>
    </source>
</evidence>
<dbReference type="InterPro" id="IPR011333">
    <property type="entry name" value="SKP1/BTB/POZ_sf"/>
</dbReference>
<dbReference type="SMART" id="SM00875">
    <property type="entry name" value="BACK"/>
    <property type="match status" value="1"/>
</dbReference>
<accession>A0ABD3ALL0</accession>
<comment type="pathway">
    <text evidence="2">Protein modification; protein ubiquitination.</text>
</comment>
<dbReference type="PANTHER" id="PTHR24412:SF489">
    <property type="entry name" value="RING FINGER DOMAIN AND KELCH REPEAT-CONTAINING PROTEIN DDB_G0271372"/>
    <property type="match status" value="1"/>
</dbReference>
<proteinExistence type="predicted"/>
<comment type="function">
    <text evidence="1">May act as a substrate-specific adapter of an E3 ubiquitin-protein ligase complex (CUL3-RBX1-BTB) which mediates the ubiquitination and subsequent proteasomal degradation of target proteins.</text>
</comment>
<dbReference type="PANTHER" id="PTHR24412">
    <property type="entry name" value="KELCH PROTEIN"/>
    <property type="match status" value="1"/>
</dbReference>
<feature type="domain" description="BTB" evidence="5">
    <location>
        <begin position="49"/>
        <end position="117"/>
    </location>
</feature>
<evidence type="ECO:0000313" key="7">
    <source>
        <dbReference type="Proteomes" id="UP001630127"/>
    </source>
</evidence>
<comment type="caution">
    <text evidence="6">The sequence shown here is derived from an EMBL/GenBank/DDBJ whole genome shotgun (WGS) entry which is preliminary data.</text>
</comment>
<evidence type="ECO:0000256" key="3">
    <source>
        <dbReference type="ARBA" id="ARBA00022441"/>
    </source>
</evidence>
<keyword evidence="3" id="KW-0880">Kelch repeat</keyword>
<reference evidence="6 7" key="1">
    <citation type="submission" date="2024-11" db="EMBL/GenBank/DDBJ databases">
        <title>A near-complete genome assembly of Cinchona calisaya.</title>
        <authorList>
            <person name="Lian D.C."/>
            <person name="Zhao X.W."/>
            <person name="Wei L."/>
        </authorList>
    </citation>
    <scope>NUCLEOTIDE SEQUENCE [LARGE SCALE GENOMIC DNA]</scope>
    <source>
        <tissue evidence="6">Nenye</tissue>
    </source>
</reference>
<dbReference type="Gene3D" id="3.30.710.10">
    <property type="entry name" value="Potassium Channel Kv1.1, Chain A"/>
    <property type="match status" value="1"/>
</dbReference>
<dbReference type="InterPro" id="IPR000210">
    <property type="entry name" value="BTB/POZ_dom"/>
</dbReference>